<reference evidence="13" key="1">
    <citation type="submission" date="2021-09" db="EMBL/GenBank/DDBJ databases">
        <authorList>
            <consortium name="AG Swart"/>
            <person name="Singh M."/>
            <person name="Singh A."/>
            <person name="Seah K."/>
            <person name="Emmerich C."/>
        </authorList>
    </citation>
    <scope>NUCLEOTIDE SEQUENCE</scope>
    <source>
        <strain evidence="13">ATCC30299</strain>
    </source>
</reference>
<keyword evidence="3" id="KW-0808">Transferase</keyword>
<evidence type="ECO:0000256" key="1">
    <source>
        <dbReference type="ARBA" id="ARBA00012513"/>
    </source>
</evidence>
<dbReference type="PROSITE" id="PS50011">
    <property type="entry name" value="PROTEIN_KINASE_DOM"/>
    <property type="match status" value="1"/>
</dbReference>
<proteinExistence type="inferred from homology"/>
<evidence type="ECO:0000256" key="10">
    <source>
        <dbReference type="RuleBase" id="RU000304"/>
    </source>
</evidence>
<dbReference type="SMART" id="SM00133">
    <property type="entry name" value="S_TK_X"/>
    <property type="match status" value="1"/>
</dbReference>
<evidence type="ECO:0000259" key="11">
    <source>
        <dbReference type="PROSITE" id="PS50011"/>
    </source>
</evidence>
<evidence type="ECO:0000256" key="5">
    <source>
        <dbReference type="ARBA" id="ARBA00022777"/>
    </source>
</evidence>
<feature type="domain" description="Protein kinase" evidence="11">
    <location>
        <begin position="22"/>
        <end position="279"/>
    </location>
</feature>
<dbReference type="PROSITE" id="PS00107">
    <property type="entry name" value="PROTEIN_KINASE_ATP"/>
    <property type="match status" value="1"/>
</dbReference>
<evidence type="ECO:0000256" key="4">
    <source>
        <dbReference type="ARBA" id="ARBA00022741"/>
    </source>
</evidence>
<dbReference type="EMBL" id="CAJZBQ010000041">
    <property type="protein sequence ID" value="CAG9326973.1"/>
    <property type="molecule type" value="Genomic_DNA"/>
</dbReference>
<accession>A0AAU9JZ25</accession>
<evidence type="ECO:0000256" key="7">
    <source>
        <dbReference type="ARBA" id="ARBA00047899"/>
    </source>
</evidence>
<organism evidence="13 14">
    <name type="scientific">Blepharisma stoltei</name>
    <dbReference type="NCBI Taxonomy" id="1481888"/>
    <lineage>
        <taxon>Eukaryota</taxon>
        <taxon>Sar</taxon>
        <taxon>Alveolata</taxon>
        <taxon>Ciliophora</taxon>
        <taxon>Postciliodesmatophora</taxon>
        <taxon>Heterotrichea</taxon>
        <taxon>Heterotrichida</taxon>
        <taxon>Blepharismidae</taxon>
        <taxon>Blepharisma</taxon>
    </lineage>
</organism>
<dbReference type="InterPro" id="IPR017441">
    <property type="entry name" value="Protein_kinase_ATP_BS"/>
</dbReference>
<keyword evidence="14" id="KW-1185">Reference proteome</keyword>
<dbReference type="InterPro" id="IPR011009">
    <property type="entry name" value="Kinase-like_dom_sf"/>
</dbReference>
<keyword evidence="2 10" id="KW-0723">Serine/threonine-protein kinase</keyword>
<dbReference type="GO" id="GO:0004674">
    <property type="term" value="F:protein serine/threonine kinase activity"/>
    <property type="evidence" value="ECO:0007669"/>
    <property type="project" value="UniProtKB-KW"/>
</dbReference>
<dbReference type="InterPro" id="IPR000961">
    <property type="entry name" value="AGC-kinase_C"/>
</dbReference>
<comment type="catalytic activity">
    <reaction evidence="7">
        <text>L-threonyl-[protein] + ATP = O-phospho-L-threonyl-[protein] + ADP + H(+)</text>
        <dbReference type="Rhea" id="RHEA:46608"/>
        <dbReference type="Rhea" id="RHEA-COMP:11060"/>
        <dbReference type="Rhea" id="RHEA-COMP:11605"/>
        <dbReference type="ChEBI" id="CHEBI:15378"/>
        <dbReference type="ChEBI" id="CHEBI:30013"/>
        <dbReference type="ChEBI" id="CHEBI:30616"/>
        <dbReference type="ChEBI" id="CHEBI:61977"/>
        <dbReference type="ChEBI" id="CHEBI:456216"/>
        <dbReference type="EC" id="2.7.11.1"/>
    </reaction>
</comment>
<evidence type="ECO:0000313" key="14">
    <source>
        <dbReference type="Proteomes" id="UP001162131"/>
    </source>
</evidence>
<evidence type="ECO:0000259" key="12">
    <source>
        <dbReference type="PROSITE" id="PS51285"/>
    </source>
</evidence>
<dbReference type="PROSITE" id="PS00108">
    <property type="entry name" value="PROTEIN_KINASE_ST"/>
    <property type="match status" value="1"/>
</dbReference>
<dbReference type="InterPro" id="IPR008271">
    <property type="entry name" value="Ser/Thr_kinase_AS"/>
</dbReference>
<keyword evidence="4 9" id="KW-0547">Nucleotide-binding</keyword>
<sequence>MGNCSMRSDDYDPAVYLNSHQFEFHYLIGRGGFSRVWSVTHKNTKQSYALKEILKSRVIAKRHVHSVINEKRLLSILKHPFIVNMHHAFQDRDYLYLTIDLKTGGDLRYHFQKHTFTEEDTKFLTSCIILALEYLHSNKIIHRDLKPENLIFDGEGYMHITDFGIARAWVEDNSHEVSGTPGYMAPEVLCKQNHTYAVDWYALGVILYEIITGLRPYLGENRSKIREQILDRQVQLKANNLIGEWSEECVDFVNQLIQRRPQNRLGFNGINEVKNHPWVRNVEWDKLFRKEIKPSFKPPKAKNFNQKYVNEDWKDGIITNSDFSQEIFLGYFYNEMPTNNKDDPNYRKCQSEGKKYLRQTLNKKQVS</sequence>
<name>A0AAU9JZ25_9CILI</name>
<dbReference type="AlphaFoldDB" id="A0AAU9JZ25"/>
<dbReference type="Proteomes" id="UP001162131">
    <property type="component" value="Unassembled WGS sequence"/>
</dbReference>
<evidence type="ECO:0000256" key="3">
    <source>
        <dbReference type="ARBA" id="ARBA00022679"/>
    </source>
</evidence>
<dbReference type="FunFam" id="1.10.510.10:FF:000454">
    <property type="entry name" value="Uncharacterized protein"/>
    <property type="match status" value="1"/>
</dbReference>
<protein>
    <recommendedName>
        <fullName evidence="1">non-specific serine/threonine protein kinase</fullName>
        <ecNumber evidence="1">2.7.11.1</ecNumber>
    </recommendedName>
</protein>
<dbReference type="PROSITE" id="PS51285">
    <property type="entry name" value="AGC_KINASE_CTER"/>
    <property type="match status" value="1"/>
</dbReference>
<dbReference type="InterPro" id="IPR000719">
    <property type="entry name" value="Prot_kinase_dom"/>
</dbReference>
<dbReference type="Gene3D" id="1.10.510.10">
    <property type="entry name" value="Transferase(Phosphotransferase) domain 1"/>
    <property type="match status" value="1"/>
</dbReference>
<comment type="catalytic activity">
    <reaction evidence="8">
        <text>L-seryl-[protein] + ATP = O-phospho-L-seryl-[protein] + ADP + H(+)</text>
        <dbReference type="Rhea" id="RHEA:17989"/>
        <dbReference type="Rhea" id="RHEA-COMP:9863"/>
        <dbReference type="Rhea" id="RHEA-COMP:11604"/>
        <dbReference type="ChEBI" id="CHEBI:15378"/>
        <dbReference type="ChEBI" id="CHEBI:29999"/>
        <dbReference type="ChEBI" id="CHEBI:30616"/>
        <dbReference type="ChEBI" id="CHEBI:83421"/>
        <dbReference type="ChEBI" id="CHEBI:456216"/>
        <dbReference type="EC" id="2.7.11.1"/>
    </reaction>
</comment>
<evidence type="ECO:0000256" key="8">
    <source>
        <dbReference type="ARBA" id="ARBA00048679"/>
    </source>
</evidence>
<feature type="binding site" evidence="9">
    <location>
        <position position="61"/>
    </location>
    <ligand>
        <name>ATP</name>
        <dbReference type="ChEBI" id="CHEBI:30616"/>
    </ligand>
</feature>
<dbReference type="Gene3D" id="3.30.200.20">
    <property type="entry name" value="Phosphorylase Kinase, domain 1"/>
    <property type="match status" value="1"/>
</dbReference>
<dbReference type="PANTHER" id="PTHR24356:SF374">
    <property type="entry name" value="PROTEIN KINASE DOMAIN-CONTAINING PROTEIN"/>
    <property type="match status" value="1"/>
</dbReference>
<dbReference type="InterPro" id="IPR050236">
    <property type="entry name" value="Ser_Thr_kinase_AGC"/>
</dbReference>
<dbReference type="EC" id="2.7.11.1" evidence="1"/>
<comment type="similarity">
    <text evidence="10">Belongs to the protein kinase superfamily.</text>
</comment>
<dbReference type="GO" id="GO:0005524">
    <property type="term" value="F:ATP binding"/>
    <property type="evidence" value="ECO:0007669"/>
    <property type="project" value="UniProtKB-UniRule"/>
</dbReference>
<evidence type="ECO:0000256" key="9">
    <source>
        <dbReference type="PROSITE-ProRule" id="PRU10141"/>
    </source>
</evidence>
<evidence type="ECO:0000313" key="13">
    <source>
        <dbReference type="EMBL" id="CAG9326973.1"/>
    </source>
</evidence>
<evidence type="ECO:0000256" key="2">
    <source>
        <dbReference type="ARBA" id="ARBA00022527"/>
    </source>
</evidence>
<dbReference type="SUPFAM" id="SSF56112">
    <property type="entry name" value="Protein kinase-like (PK-like)"/>
    <property type="match status" value="1"/>
</dbReference>
<gene>
    <name evidence="13" type="ORF">BSTOLATCC_MIC42232</name>
</gene>
<dbReference type="PANTHER" id="PTHR24356">
    <property type="entry name" value="SERINE/THREONINE-PROTEIN KINASE"/>
    <property type="match status" value="1"/>
</dbReference>
<dbReference type="GO" id="GO:0035556">
    <property type="term" value="P:intracellular signal transduction"/>
    <property type="evidence" value="ECO:0007669"/>
    <property type="project" value="TreeGrafter"/>
</dbReference>
<comment type="caution">
    <text evidence="13">The sequence shown here is derived from an EMBL/GenBank/DDBJ whole genome shotgun (WGS) entry which is preliminary data.</text>
</comment>
<keyword evidence="6 9" id="KW-0067">ATP-binding</keyword>
<dbReference type="Pfam" id="PF00069">
    <property type="entry name" value="Pkinase"/>
    <property type="match status" value="1"/>
</dbReference>
<evidence type="ECO:0000256" key="6">
    <source>
        <dbReference type="ARBA" id="ARBA00022840"/>
    </source>
</evidence>
<keyword evidence="5" id="KW-0418">Kinase</keyword>
<feature type="domain" description="AGC-kinase C-terminal" evidence="12">
    <location>
        <begin position="280"/>
        <end position="343"/>
    </location>
</feature>
<dbReference type="SMART" id="SM00220">
    <property type="entry name" value="S_TKc"/>
    <property type="match status" value="1"/>
</dbReference>